<feature type="region of interest" description="Disordered" evidence="1">
    <location>
        <begin position="1"/>
        <end position="50"/>
    </location>
</feature>
<keyword evidence="3" id="KW-1185">Reference proteome</keyword>
<evidence type="ECO:0000313" key="2">
    <source>
        <dbReference type="EMBL" id="KAF1828136.1"/>
    </source>
</evidence>
<dbReference type="Proteomes" id="UP000800040">
    <property type="component" value="Unassembled WGS sequence"/>
</dbReference>
<gene>
    <name evidence="2" type="ORF">BDW02DRAFT_652237</name>
</gene>
<accession>A0A6A5JX10</accession>
<protein>
    <submittedName>
        <fullName evidence="2">Uncharacterized protein</fullName>
    </submittedName>
</protein>
<feature type="region of interest" description="Disordered" evidence="1">
    <location>
        <begin position="189"/>
        <end position="334"/>
    </location>
</feature>
<dbReference type="EMBL" id="ML975658">
    <property type="protein sequence ID" value="KAF1828136.1"/>
    <property type="molecule type" value="Genomic_DNA"/>
</dbReference>
<feature type="compositionally biased region" description="Low complexity" evidence="1">
    <location>
        <begin position="306"/>
        <end position="326"/>
    </location>
</feature>
<feature type="compositionally biased region" description="Basic and acidic residues" evidence="1">
    <location>
        <begin position="225"/>
        <end position="241"/>
    </location>
</feature>
<reference evidence="2" key="1">
    <citation type="submission" date="2020-01" db="EMBL/GenBank/DDBJ databases">
        <authorList>
            <consortium name="DOE Joint Genome Institute"/>
            <person name="Haridas S."/>
            <person name="Albert R."/>
            <person name="Binder M."/>
            <person name="Bloem J."/>
            <person name="Labutti K."/>
            <person name="Salamov A."/>
            <person name="Andreopoulos B."/>
            <person name="Baker S.E."/>
            <person name="Barry K."/>
            <person name="Bills G."/>
            <person name="Bluhm B.H."/>
            <person name="Cannon C."/>
            <person name="Castanera R."/>
            <person name="Culley D.E."/>
            <person name="Daum C."/>
            <person name="Ezra D."/>
            <person name="Gonzalez J.B."/>
            <person name="Henrissat B."/>
            <person name="Kuo A."/>
            <person name="Liang C."/>
            <person name="Lipzen A."/>
            <person name="Lutzoni F."/>
            <person name="Magnuson J."/>
            <person name="Mondo S."/>
            <person name="Nolan M."/>
            <person name="Ohm R."/>
            <person name="Pangilinan J."/>
            <person name="Park H.-J."/>
            <person name="Ramirez L."/>
            <person name="Alfaro M."/>
            <person name="Sun H."/>
            <person name="Tritt A."/>
            <person name="Yoshinaga Y."/>
            <person name="Zwiers L.-H."/>
            <person name="Turgeon B.G."/>
            <person name="Goodwin S.B."/>
            <person name="Spatafora J.W."/>
            <person name="Crous P.W."/>
            <person name="Grigoriev I.V."/>
        </authorList>
    </citation>
    <scope>NUCLEOTIDE SEQUENCE</scope>
    <source>
        <strain evidence="2">P77</strain>
    </source>
</reference>
<evidence type="ECO:0000313" key="3">
    <source>
        <dbReference type="Proteomes" id="UP000800040"/>
    </source>
</evidence>
<sequence length="498" mass="57026">MYESHNDAHALPLDCRERHVATAQRSDRRPDRRPDVKLDTSDPSRGMPLDSTHILHTWMKYYADDQSTNRMPTEPDKHDLLGFPGVEVEDPKWYIRRLWLVADNDRKPFPKFLDKEVVELAKHVNKVVNTNEPGPRPRWGVDTDSEYEKNDEDSIQMNLRYWMAARIQAKINAPYKEKKCVTSVTGKHIEQPLPEPASQSRPQRPKLAQQGVSSDTPELAPSSLAHREKMVAAEPKADSNRSRGRACSNENDSDDSFSFTSFMHTDSEADLPRARNNRSKRRRIDTRSPEQDLEVTSTAGANLPSDITDIIIPDDNNNNNNNNNNIDVDEGGSSQLSGADEIKRKLQLDLTRFLNKELDYAGILREVIPPTRKLYADSPYRKPYTDLEVEFRNFNRALDHWESLIKRLTASSGVTPSPLEDPLQELAAQETFEDRVARLNNLGPRSHIDFPLERWTISLALFFEGLLGDTYIPLPFEDLVNRLRDANQSLYDTVHYSK</sequence>
<feature type="compositionally biased region" description="Basic residues" evidence="1">
    <location>
        <begin position="275"/>
        <end position="284"/>
    </location>
</feature>
<organism evidence="2 3">
    <name type="scientific">Decorospora gaudefroyi</name>
    <dbReference type="NCBI Taxonomy" id="184978"/>
    <lineage>
        <taxon>Eukaryota</taxon>
        <taxon>Fungi</taxon>
        <taxon>Dikarya</taxon>
        <taxon>Ascomycota</taxon>
        <taxon>Pezizomycotina</taxon>
        <taxon>Dothideomycetes</taxon>
        <taxon>Pleosporomycetidae</taxon>
        <taxon>Pleosporales</taxon>
        <taxon>Pleosporineae</taxon>
        <taxon>Pleosporaceae</taxon>
        <taxon>Decorospora</taxon>
    </lineage>
</organism>
<dbReference type="AlphaFoldDB" id="A0A6A5JX10"/>
<evidence type="ECO:0000256" key="1">
    <source>
        <dbReference type="SAM" id="MobiDB-lite"/>
    </source>
</evidence>
<proteinExistence type="predicted"/>
<dbReference type="OrthoDB" id="3798977at2759"/>
<feature type="compositionally biased region" description="Basic and acidic residues" evidence="1">
    <location>
        <begin position="1"/>
        <end position="42"/>
    </location>
</feature>
<name>A0A6A5JX10_9PLEO</name>